<dbReference type="STRING" id="685588.A0A067SBF9"/>
<gene>
    <name evidence="1" type="ORF">GALMADRAFT_257207</name>
</gene>
<organism evidence="1 2">
    <name type="scientific">Galerina marginata (strain CBS 339.88)</name>
    <dbReference type="NCBI Taxonomy" id="685588"/>
    <lineage>
        <taxon>Eukaryota</taxon>
        <taxon>Fungi</taxon>
        <taxon>Dikarya</taxon>
        <taxon>Basidiomycota</taxon>
        <taxon>Agaricomycotina</taxon>
        <taxon>Agaricomycetes</taxon>
        <taxon>Agaricomycetidae</taxon>
        <taxon>Agaricales</taxon>
        <taxon>Agaricineae</taxon>
        <taxon>Strophariaceae</taxon>
        <taxon>Galerina</taxon>
    </lineage>
</organism>
<name>A0A067SBF9_GALM3</name>
<proteinExistence type="predicted"/>
<accession>A0A067SBF9</accession>
<dbReference type="HOGENOM" id="CLU_2885927_0_0_1"/>
<dbReference type="Proteomes" id="UP000027222">
    <property type="component" value="Unassembled WGS sequence"/>
</dbReference>
<sequence length="63" mass="7346">MSTFKLGDDFMRVPKLSDDGDNWVIYKAKFLWSVDARGYLEHVDGTAEAQTTSRYWRLTGRRS</sequence>
<evidence type="ECO:0000313" key="2">
    <source>
        <dbReference type="Proteomes" id="UP000027222"/>
    </source>
</evidence>
<protein>
    <submittedName>
        <fullName evidence="1">Uncharacterized protein</fullName>
    </submittedName>
</protein>
<keyword evidence="2" id="KW-1185">Reference proteome</keyword>
<dbReference type="AlphaFoldDB" id="A0A067SBF9"/>
<dbReference type="EMBL" id="KL142409">
    <property type="protein sequence ID" value="KDR68201.1"/>
    <property type="molecule type" value="Genomic_DNA"/>
</dbReference>
<reference evidence="2" key="1">
    <citation type="journal article" date="2014" name="Proc. Natl. Acad. Sci. U.S.A.">
        <title>Extensive sampling of basidiomycete genomes demonstrates inadequacy of the white-rot/brown-rot paradigm for wood decay fungi.</title>
        <authorList>
            <person name="Riley R."/>
            <person name="Salamov A.A."/>
            <person name="Brown D.W."/>
            <person name="Nagy L.G."/>
            <person name="Floudas D."/>
            <person name="Held B.W."/>
            <person name="Levasseur A."/>
            <person name="Lombard V."/>
            <person name="Morin E."/>
            <person name="Otillar R."/>
            <person name="Lindquist E.A."/>
            <person name="Sun H."/>
            <person name="LaButti K.M."/>
            <person name="Schmutz J."/>
            <person name="Jabbour D."/>
            <person name="Luo H."/>
            <person name="Baker S.E."/>
            <person name="Pisabarro A.G."/>
            <person name="Walton J.D."/>
            <person name="Blanchette R.A."/>
            <person name="Henrissat B."/>
            <person name="Martin F."/>
            <person name="Cullen D."/>
            <person name="Hibbett D.S."/>
            <person name="Grigoriev I.V."/>
        </authorList>
    </citation>
    <scope>NUCLEOTIDE SEQUENCE [LARGE SCALE GENOMIC DNA]</scope>
    <source>
        <strain evidence="2">CBS 339.88</strain>
    </source>
</reference>
<evidence type="ECO:0000313" key="1">
    <source>
        <dbReference type="EMBL" id="KDR68201.1"/>
    </source>
</evidence>